<reference evidence="1 2" key="1">
    <citation type="submission" date="2013-04" db="EMBL/GenBank/DDBJ databases">
        <title>The Genome Sequence of Bacteroides massiliensis dnLKV3.</title>
        <authorList>
            <consortium name="The Broad Institute Genomics Platform"/>
            <consortium name="The Broad Institute Genome Sequencing Center for Infectious Disease"/>
            <person name="Earl A."/>
            <person name="Xavier R."/>
            <person name="Kuhn K."/>
            <person name="Stappenbeck T."/>
            <person name="Walker B."/>
            <person name="Young S."/>
            <person name="Zeng Q."/>
            <person name="Gargeya S."/>
            <person name="Fitzgerald M."/>
            <person name="Haas B."/>
            <person name="Abouelleil A."/>
            <person name="Allen A.W."/>
            <person name="Alvarado L."/>
            <person name="Arachchi H.M."/>
            <person name="Berlin A.M."/>
            <person name="Chapman S.B."/>
            <person name="Gainer-Dewar J."/>
            <person name="Goldberg J."/>
            <person name="Griggs A."/>
            <person name="Gujja S."/>
            <person name="Hansen M."/>
            <person name="Howarth C."/>
            <person name="Imamovic A."/>
            <person name="Ireland A."/>
            <person name="Larimer J."/>
            <person name="McCowan C."/>
            <person name="Murphy C."/>
            <person name="Pearson M."/>
            <person name="Poon T.W."/>
            <person name="Priest M."/>
            <person name="Roberts A."/>
            <person name="Saif S."/>
            <person name="Shea T."/>
            <person name="Sisk P."/>
            <person name="Sykes S."/>
            <person name="Wortman J."/>
            <person name="Nusbaum C."/>
            <person name="Birren B."/>
        </authorList>
    </citation>
    <scope>NUCLEOTIDE SEQUENCE [LARGE SCALE GENOMIC DNA]</scope>
    <source>
        <strain evidence="2">dnLKV3</strain>
    </source>
</reference>
<dbReference type="Proteomes" id="UP000014200">
    <property type="component" value="Unassembled WGS sequence"/>
</dbReference>
<dbReference type="EMBL" id="ASSP01000022">
    <property type="protein sequence ID" value="EOS09427.1"/>
    <property type="molecule type" value="Genomic_DNA"/>
</dbReference>
<dbReference type="HOGENOM" id="CLU_3388053_0_0_10"/>
<sequence length="32" mass="3584">MHLDIAIKQLLQSGYVSISAAIIFIRKSQLIL</sequence>
<gene>
    <name evidence="1" type="ORF">C802_03539</name>
</gene>
<proteinExistence type="predicted"/>
<comment type="caution">
    <text evidence="1">The sequence shown here is derived from an EMBL/GenBank/DDBJ whole genome shotgun (WGS) entry which is preliminary data.</text>
</comment>
<evidence type="ECO:0000313" key="2">
    <source>
        <dbReference type="Proteomes" id="UP000014200"/>
    </source>
</evidence>
<organism evidence="1 2">
    <name type="scientific">Phocaeicola sartorii</name>
    <dbReference type="NCBI Taxonomy" id="671267"/>
    <lineage>
        <taxon>Bacteria</taxon>
        <taxon>Pseudomonadati</taxon>
        <taxon>Bacteroidota</taxon>
        <taxon>Bacteroidia</taxon>
        <taxon>Bacteroidales</taxon>
        <taxon>Bacteroidaceae</taxon>
        <taxon>Phocaeicola</taxon>
    </lineage>
</organism>
<evidence type="ECO:0000313" key="1">
    <source>
        <dbReference type="EMBL" id="EOS09427.1"/>
    </source>
</evidence>
<dbReference type="AlphaFoldDB" id="R9HZJ4"/>
<dbReference type="STRING" id="1235788.C802_03539"/>
<protein>
    <submittedName>
        <fullName evidence="1">Uncharacterized protein</fullName>
    </submittedName>
</protein>
<name>R9HZJ4_9BACT</name>
<accession>R9HZJ4</accession>
<keyword evidence="2" id="KW-1185">Reference proteome</keyword>